<accession>A0AAN8XK89</accession>
<reference evidence="2 3" key="1">
    <citation type="submission" date="2023-11" db="EMBL/GenBank/DDBJ databases">
        <title>Halocaridina rubra genome assembly.</title>
        <authorList>
            <person name="Smith C."/>
        </authorList>
    </citation>
    <scope>NUCLEOTIDE SEQUENCE [LARGE SCALE GENOMIC DNA]</scope>
    <source>
        <strain evidence="2">EP-1</strain>
        <tissue evidence="2">Whole</tissue>
    </source>
</reference>
<keyword evidence="1" id="KW-1133">Transmembrane helix</keyword>
<gene>
    <name evidence="2" type="ORF">SK128_024694</name>
</gene>
<name>A0AAN8XK89_HALRR</name>
<comment type="caution">
    <text evidence="2">The sequence shown here is derived from an EMBL/GenBank/DDBJ whole genome shotgun (WGS) entry which is preliminary data.</text>
</comment>
<protein>
    <submittedName>
        <fullName evidence="2">Uncharacterized protein</fullName>
    </submittedName>
</protein>
<evidence type="ECO:0000256" key="1">
    <source>
        <dbReference type="SAM" id="Phobius"/>
    </source>
</evidence>
<sequence>MVYYMRVLNATQLTIERADDGQLLTDLSIATVIRDSGHFTFSKSAEIWILNIAPDDHEGKNASLEHVALDNIDVIEVGKNSTNKLNITTCYSEVTSCSSTTTCPVFPHTTPSNECKGTRANWIWIALFTICIMTLVCVSLLTCYLKCKLRKFEMRANSQEAKNEYCNVHQNNANEDQVTDTVNHILALSQQKDLSDPADLSDPVITNILAEKNQELHQTSSRSSLQNHIYDDPYHYFQRLAIPNEDNTGTYVQMTGASPKAYQTGTQKNNEVYGSDSVVTSERSEYAGVGNEMDLSECKGQKSEIPYDTLQHLTAVKVESHYDILNSGNEQTHGGQ</sequence>
<dbReference type="Proteomes" id="UP001381693">
    <property type="component" value="Unassembled WGS sequence"/>
</dbReference>
<feature type="transmembrane region" description="Helical" evidence="1">
    <location>
        <begin position="122"/>
        <end position="145"/>
    </location>
</feature>
<proteinExistence type="predicted"/>
<dbReference type="AlphaFoldDB" id="A0AAN8XK89"/>
<keyword evidence="1" id="KW-0812">Transmembrane</keyword>
<evidence type="ECO:0000313" key="3">
    <source>
        <dbReference type="Proteomes" id="UP001381693"/>
    </source>
</evidence>
<organism evidence="2 3">
    <name type="scientific">Halocaridina rubra</name>
    <name type="common">Hawaiian red shrimp</name>
    <dbReference type="NCBI Taxonomy" id="373956"/>
    <lineage>
        <taxon>Eukaryota</taxon>
        <taxon>Metazoa</taxon>
        <taxon>Ecdysozoa</taxon>
        <taxon>Arthropoda</taxon>
        <taxon>Crustacea</taxon>
        <taxon>Multicrustacea</taxon>
        <taxon>Malacostraca</taxon>
        <taxon>Eumalacostraca</taxon>
        <taxon>Eucarida</taxon>
        <taxon>Decapoda</taxon>
        <taxon>Pleocyemata</taxon>
        <taxon>Caridea</taxon>
        <taxon>Atyoidea</taxon>
        <taxon>Atyidae</taxon>
        <taxon>Halocaridina</taxon>
    </lineage>
</organism>
<evidence type="ECO:0000313" key="2">
    <source>
        <dbReference type="EMBL" id="KAK7086190.1"/>
    </source>
</evidence>
<dbReference type="EMBL" id="JAXCGZ010000308">
    <property type="protein sequence ID" value="KAK7086190.1"/>
    <property type="molecule type" value="Genomic_DNA"/>
</dbReference>
<keyword evidence="1" id="KW-0472">Membrane</keyword>
<keyword evidence="3" id="KW-1185">Reference proteome</keyword>